<feature type="region of interest" description="Disordered" evidence="2">
    <location>
        <begin position="843"/>
        <end position="866"/>
    </location>
</feature>
<feature type="region of interest" description="Disordered" evidence="2">
    <location>
        <begin position="1133"/>
        <end position="1165"/>
    </location>
</feature>
<dbReference type="EMBL" id="NAJL01000041">
    <property type="protein sequence ID" value="TKA24774.1"/>
    <property type="molecule type" value="Genomic_DNA"/>
</dbReference>
<dbReference type="Proteomes" id="UP000308549">
    <property type="component" value="Unassembled WGS sequence"/>
</dbReference>
<evidence type="ECO:0000313" key="3">
    <source>
        <dbReference type="EMBL" id="TKA24774.1"/>
    </source>
</evidence>
<feature type="coiled-coil region" evidence="1">
    <location>
        <begin position="959"/>
        <end position="1011"/>
    </location>
</feature>
<feature type="compositionally biased region" description="Basic and acidic residues" evidence="2">
    <location>
        <begin position="685"/>
        <end position="694"/>
    </location>
</feature>
<feature type="compositionally biased region" description="Low complexity" evidence="2">
    <location>
        <begin position="384"/>
        <end position="399"/>
    </location>
</feature>
<protein>
    <submittedName>
        <fullName evidence="3">Uncharacterized protein</fullName>
    </submittedName>
</protein>
<reference evidence="3 4" key="1">
    <citation type="submission" date="2017-03" db="EMBL/GenBank/DDBJ databases">
        <title>Genomes of endolithic fungi from Antarctica.</title>
        <authorList>
            <person name="Coleine C."/>
            <person name="Masonjones S."/>
            <person name="Stajich J.E."/>
        </authorList>
    </citation>
    <scope>NUCLEOTIDE SEQUENCE [LARGE SCALE GENOMIC DNA]</scope>
    <source>
        <strain evidence="3 4">CCFEE 6315</strain>
    </source>
</reference>
<feature type="region of interest" description="Disordered" evidence="2">
    <location>
        <begin position="584"/>
        <end position="611"/>
    </location>
</feature>
<dbReference type="OrthoDB" id="3437384at2759"/>
<proteinExistence type="predicted"/>
<feature type="compositionally biased region" description="Basic and acidic residues" evidence="2">
    <location>
        <begin position="435"/>
        <end position="451"/>
    </location>
</feature>
<evidence type="ECO:0000256" key="2">
    <source>
        <dbReference type="SAM" id="MobiDB-lite"/>
    </source>
</evidence>
<keyword evidence="4" id="KW-1185">Reference proteome</keyword>
<accession>A0A4U0TRN0</accession>
<organism evidence="3 4">
    <name type="scientific">Salinomyces thailandicus</name>
    <dbReference type="NCBI Taxonomy" id="706561"/>
    <lineage>
        <taxon>Eukaryota</taxon>
        <taxon>Fungi</taxon>
        <taxon>Dikarya</taxon>
        <taxon>Ascomycota</taxon>
        <taxon>Pezizomycotina</taxon>
        <taxon>Dothideomycetes</taxon>
        <taxon>Dothideomycetidae</taxon>
        <taxon>Mycosphaerellales</taxon>
        <taxon>Teratosphaeriaceae</taxon>
        <taxon>Salinomyces</taxon>
    </lineage>
</organism>
<name>A0A4U0TRN0_9PEZI</name>
<feature type="region of interest" description="Disordered" evidence="2">
    <location>
        <begin position="271"/>
        <end position="291"/>
    </location>
</feature>
<feature type="compositionally biased region" description="Polar residues" evidence="2">
    <location>
        <begin position="1082"/>
        <end position="1092"/>
    </location>
</feature>
<feature type="compositionally biased region" description="Polar residues" evidence="2">
    <location>
        <begin position="453"/>
        <end position="478"/>
    </location>
</feature>
<feature type="region of interest" description="Disordered" evidence="2">
    <location>
        <begin position="727"/>
        <end position="746"/>
    </location>
</feature>
<feature type="region of interest" description="Disordered" evidence="2">
    <location>
        <begin position="685"/>
        <end position="704"/>
    </location>
</feature>
<evidence type="ECO:0000256" key="1">
    <source>
        <dbReference type="SAM" id="Coils"/>
    </source>
</evidence>
<keyword evidence="1" id="KW-0175">Coiled coil</keyword>
<feature type="region of interest" description="Disordered" evidence="2">
    <location>
        <begin position="1"/>
        <end position="122"/>
    </location>
</feature>
<feature type="region of interest" description="Disordered" evidence="2">
    <location>
        <begin position="752"/>
        <end position="825"/>
    </location>
</feature>
<feature type="compositionally biased region" description="Pro residues" evidence="2">
    <location>
        <begin position="19"/>
        <end position="29"/>
    </location>
</feature>
<gene>
    <name evidence="3" type="ORF">B0A50_05762</name>
</gene>
<dbReference type="AlphaFoldDB" id="A0A4U0TRN0"/>
<feature type="compositionally biased region" description="Basic and acidic residues" evidence="2">
    <location>
        <begin position="88"/>
        <end position="108"/>
    </location>
</feature>
<feature type="region of interest" description="Disordered" evidence="2">
    <location>
        <begin position="175"/>
        <end position="218"/>
    </location>
</feature>
<feature type="region of interest" description="Disordered" evidence="2">
    <location>
        <begin position="360"/>
        <end position="519"/>
    </location>
</feature>
<feature type="compositionally biased region" description="Low complexity" evidence="2">
    <location>
        <begin position="764"/>
        <end position="792"/>
    </location>
</feature>
<sequence>MGPRTTFCCAHPGPRLDSPEPPSRRPPPATIDSIFAAAALPPDHPHAPHFPHPATPSSHAAGILRSPSLADKLKQQFQFRRRRSARSLGRETEYDGDARTVGEGELDGRFGSAEEDGADGGAPAYQQHHLKLPSAVKQEDFRSAVFGSLEWWKPLFSRPSSIVLPKSESGAVGFGHVKVGSAGTENEDDEDRNDGSVMTTGERRVPQSLSSPNLVGGRKRGVVPLRRTQSFFGLRSGSLEGPKVRSRCFSSGSGWPASLLKEASLDSGVVPQVDGAESPRSDGTETTLRPGLANVPIEAEKEDGCLGGGESEGMHLHTMDIHQQLRSMSALSDDTTEDDALLMPHHTWNFHHRERRRVNDPSAFSRHTHVRSTTNPQDLRRGLSPAASSVYSRPSSLVSRDAEQKDGPSYEIPNVDGALMDWPLQPPATNASVRESQEGSEHEGVVSEERASTPLTASRSTVRHSGTANSHADQSSVRFTPRPRTAPLQSKASSSLLTGSSRRSRFLQRLSPPKKTVKKRRSIFKFLRAGTRKQQQQIRSISSPILRPTLSPGAGLYDGPADDPGLLTVQYELTNNPQHSGKFASVSHLSSERKGTATRLSVPSELQRRPSLAEYERHLTATGDDRRRPSTIDLQKLEEVQEDDRCESLLLQRKLSRAKPLADEPTGLMAQALEKHQQEKALFRSASKQRESLHARPPTPQTRPVAETFVASGANLAPPSIAVHDEAVDPAEKPGRRLSTAGKEAAAGHLVPPEASAAGPSGYASTAASLTTTESRRLSSAPLPPDTSLSSPDHQKRIGTALESWSRFPSHSRPERSGSAGPKDAVFTKDFAIDMTTAELEALEEGVEAGSPPTSKGASLRGRRLPRSRSTMFSGLARYYSNIFSSDSAAGQNRRTSVVKGGWLANPDLELLPAPNSSEPTFPHQDHGFKQHLHQLEHELEETVRRDVEFVEAEAQKFSKEVRREVGIVEEEAERFEREFERDVQLVEDGAERFENRLRKDLELVEEEAEKFMHHNHQHQHHQHHHQSAARSAVGGNMFKQEGLFADQPHVKRDSTFMGPLDNLKDEPATGEPNVEEHSATLDGTTEPTIQQVKKPYNKAEVFSDLYKDCLVRPDSASSARAATNLSTAADDLAPNASEAAPSALKPVKVRSPEQRKQLDAQSSVRRFPSVTVVDDRKGHSRSVSLLSVKVGADGGIYRSSTNDLLQLLQEREREERERLLSGGGSGI</sequence>
<comment type="caution">
    <text evidence="3">The sequence shown here is derived from an EMBL/GenBank/DDBJ whole genome shotgun (WGS) entry which is preliminary data.</text>
</comment>
<feature type="region of interest" description="Disordered" evidence="2">
    <location>
        <begin position="1052"/>
        <end position="1093"/>
    </location>
</feature>
<evidence type="ECO:0000313" key="4">
    <source>
        <dbReference type="Proteomes" id="UP000308549"/>
    </source>
</evidence>
<feature type="compositionally biased region" description="Low complexity" evidence="2">
    <location>
        <begin position="490"/>
        <end position="511"/>
    </location>
</feature>